<proteinExistence type="predicted"/>
<evidence type="ECO:0000256" key="6">
    <source>
        <dbReference type="SAM" id="Phobius"/>
    </source>
</evidence>
<feature type="transmembrane region" description="Helical" evidence="6">
    <location>
        <begin position="95"/>
        <end position="114"/>
    </location>
</feature>
<evidence type="ECO:0000259" key="7">
    <source>
        <dbReference type="Pfam" id="PF05425"/>
    </source>
</evidence>
<evidence type="ECO:0000256" key="5">
    <source>
        <dbReference type="ARBA" id="ARBA00023136"/>
    </source>
</evidence>
<dbReference type="InterPro" id="IPR032694">
    <property type="entry name" value="CopC/D"/>
</dbReference>
<dbReference type="Pfam" id="PF05425">
    <property type="entry name" value="CopD"/>
    <property type="match status" value="1"/>
</dbReference>
<evidence type="ECO:0000256" key="4">
    <source>
        <dbReference type="ARBA" id="ARBA00022989"/>
    </source>
</evidence>
<feature type="transmembrane region" description="Helical" evidence="6">
    <location>
        <begin position="12"/>
        <end position="32"/>
    </location>
</feature>
<reference evidence="8 9" key="1">
    <citation type="submission" date="2015-11" db="EMBL/GenBank/DDBJ databases">
        <title>Draft Genome Sequence of the Strain BR 10423 (Rhizobium sp.) isolated from nodules of Mimosa pudica.</title>
        <authorList>
            <person name="Barauna A.C."/>
            <person name="Zilli J.E."/>
            <person name="Simoes-Araujo J.L."/>
            <person name="Reis V.M."/>
            <person name="James E.K."/>
            <person name="Reis F.B.Jr."/>
            <person name="Rouws L.F."/>
            <person name="Passos S.R."/>
            <person name="Gois S.R."/>
        </authorList>
    </citation>
    <scope>NUCLEOTIDE SEQUENCE [LARGE SCALE GENOMIC DNA]</scope>
    <source>
        <strain evidence="8 9">BR10423</strain>
    </source>
</reference>
<dbReference type="GO" id="GO:0006825">
    <property type="term" value="P:copper ion transport"/>
    <property type="evidence" value="ECO:0007669"/>
    <property type="project" value="InterPro"/>
</dbReference>
<keyword evidence="9" id="KW-1185">Reference proteome</keyword>
<feature type="domain" description="Copper resistance protein D" evidence="7">
    <location>
        <begin position="189"/>
        <end position="285"/>
    </location>
</feature>
<keyword evidence="2" id="KW-1003">Cell membrane</keyword>
<comment type="subcellular location">
    <subcellularLocation>
        <location evidence="1">Cell membrane</location>
        <topology evidence="1">Multi-pass membrane protein</topology>
    </subcellularLocation>
</comment>
<organism evidence="8 9">
    <name type="scientific">Rhizobium altiplani</name>
    <dbReference type="NCBI Taxonomy" id="1864509"/>
    <lineage>
        <taxon>Bacteria</taxon>
        <taxon>Pseudomonadati</taxon>
        <taxon>Pseudomonadota</taxon>
        <taxon>Alphaproteobacteria</taxon>
        <taxon>Hyphomicrobiales</taxon>
        <taxon>Rhizobiaceae</taxon>
        <taxon>Rhizobium/Agrobacterium group</taxon>
        <taxon>Rhizobium</taxon>
    </lineage>
</organism>
<protein>
    <submittedName>
        <fullName evidence="8">Copper-binding protein</fullName>
    </submittedName>
</protein>
<dbReference type="PANTHER" id="PTHR34820:SF4">
    <property type="entry name" value="INNER MEMBRANE PROTEIN YEBZ"/>
    <property type="match status" value="1"/>
</dbReference>
<name>A0A120FRD2_9HYPH</name>
<keyword evidence="5 6" id="KW-0472">Membrane</keyword>
<dbReference type="InterPro" id="IPR008457">
    <property type="entry name" value="Cu-R_CopD_dom"/>
</dbReference>
<feature type="transmembrane region" description="Helical" evidence="6">
    <location>
        <begin position="126"/>
        <end position="145"/>
    </location>
</feature>
<dbReference type="InterPro" id="IPR047689">
    <property type="entry name" value="CopD"/>
</dbReference>
<gene>
    <name evidence="8" type="ORF">AS026_27115</name>
</gene>
<evidence type="ECO:0000256" key="3">
    <source>
        <dbReference type="ARBA" id="ARBA00022692"/>
    </source>
</evidence>
<dbReference type="GO" id="GO:0005886">
    <property type="term" value="C:plasma membrane"/>
    <property type="evidence" value="ECO:0007669"/>
    <property type="project" value="UniProtKB-SubCell"/>
</dbReference>
<feature type="transmembrane region" description="Helical" evidence="6">
    <location>
        <begin position="227"/>
        <end position="246"/>
    </location>
</feature>
<dbReference type="OrthoDB" id="7032707at2"/>
<dbReference type="AlphaFoldDB" id="A0A120FRD2"/>
<feature type="transmembrane region" description="Helical" evidence="6">
    <location>
        <begin position="157"/>
        <end position="177"/>
    </location>
</feature>
<evidence type="ECO:0000256" key="1">
    <source>
        <dbReference type="ARBA" id="ARBA00004651"/>
    </source>
</evidence>
<evidence type="ECO:0000256" key="2">
    <source>
        <dbReference type="ARBA" id="ARBA00022475"/>
    </source>
</evidence>
<dbReference type="RefSeq" id="WP_062368376.1">
    <property type="nucleotide sequence ID" value="NZ_LNCD01000003.1"/>
</dbReference>
<dbReference type="NCBIfam" id="NF033808">
    <property type="entry name" value="copper_CopD"/>
    <property type="match status" value="1"/>
</dbReference>
<comment type="caution">
    <text evidence="8">The sequence shown here is derived from an EMBL/GenBank/DDBJ whole genome shotgun (WGS) entry which is preliminary data.</text>
</comment>
<feature type="transmembrane region" description="Helical" evidence="6">
    <location>
        <begin position="198"/>
        <end position="221"/>
    </location>
</feature>
<evidence type="ECO:0000313" key="8">
    <source>
        <dbReference type="EMBL" id="KWV59972.1"/>
    </source>
</evidence>
<accession>A0A120FRD2</accession>
<dbReference type="EMBL" id="LNCD01000003">
    <property type="protein sequence ID" value="KWV59972.1"/>
    <property type="molecule type" value="Genomic_DNA"/>
</dbReference>
<dbReference type="PANTHER" id="PTHR34820">
    <property type="entry name" value="INNER MEMBRANE PROTEIN YEBZ"/>
    <property type="match status" value="1"/>
</dbReference>
<feature type="transmembrane region" description="Helical" evidence="6">
    <location>
        <begin position="53"/>
        <end position="75"/>
    </location>
</feature>
<evidence type="ECO:0000313" key="9">
    <source>
        <dbReference type="Proteomes" id="UP000068164"/>
    </source>
</evidence>
<feature type="transmembrane region" description="Helical" evidence="6">
    <location>
        <begin position="267"/>
        <end position="289"/>
    </location>
</feature>
<keyword evidence="4 6" id="KW-1133">Transmembrane helix</keyword>
<dbReference type="Proteomes" id="UP000068164">
    <property type="component" value="Unassembled WGS sequence"/>
</dbReference>
<sequence>MTPDAALVLCRFLFYGSAIFLWGASAYICWIAPADVAAQVSRRLRHCFALSTLLIIGTTASLLPLRAAAIGEGWADAFAPQMLSSVLTGTNVGQAWIAQACAAGLLIASCLVTGRFRHGARAMSAGLLLVSLTLSGHAAMHSGWLRMMHRLNDGVHLLSGGAWLGALVPIVVTLPLLRDTRCQRDARTALMRFSTAGHVAVALVITTGVINTALIVGSFPLDWQLEYQLLLSIKILIVLALIALAIGNRYLLVPRLARNPSLQPLKWATGAEIVLGFAVLGLVAVFGMLQPT</sequence>
<keyword evidence="3 6" id="KW-0812">Transmembrane</keyword>